<name>A0A915C1G7_PARUN</name>
<organism evidence="1 2">
    <name type="scientific">Parascaris univalens</name>
    <name type="common">Nematode worm</name>
    <dbReference type="NCBI Taxonomy" id="6257"/>
    <lineage>
        <taxon>Eukaryota</taxon>
        <taxon>Metazoa</taxon>
        <taxon>Ecdysozoa</taxon>
        <taxon>Nematoda</taxon>
        <taxon>Chromadorea</taxon>
        <taxon>Rhabditida</taxon>
        <taxon>Spirurina</taxon>
        <taxon>Ascaridomorpha</taxon>
        <taxon>Ascaridoidea</taxon>
        <taxon>Ascarididae</taxon>
        <taxon>Parascaris</taxon>
    </lineage>
</organism>
<protein>
    <submittedName>
        <fullName evidence="2">Major facilitator superfamily (MFS) profile domain-containing protein</fullName>
    </submittedName>
</protein>
<reference evidence="2" key="1">
    <citation type="submission" date="2022-11" db="UniProtKB">
        <authorList>
            <consortium name="WormBaseParasite"/>
        </authorList>
    </citation>
    <scope>IDENTIFICATION</scope>
</reference>
<evidence type="ECO:0000313" key="1">
    <source>
        <dbReference type="Proteomes" id="UP000887569"/>
    </source>
</evidence>
<keyword evidence="1" id="KW-1185">Reference proteome</keyword>
<accession>A0A915C1G7</accession>
<dbReference type="AlphaFoldDB" id="A0A915C1G7"/>
<sequence length="40" mass="4629">GLILPNFFMGFSIGKKPSCLTCRKQRLVLSSKFVHQFSRR</sequence>
<evidence type="ECO:0000313" key="2">
    <source>
        <dbReference type="WBParaSite" id="PgR074X_g001_t02"/>
    </source>
</evidence>
<dbReference type="Proteomes" id="UP000887569">
    <property type="component" value="Unplaced"/>
</dbReference>
<dbReference type="WBParaSite" id="PgR074X_g001_t02">
    <property type="protein sequence ID" value="PgR074X_g001_t02"/>
    <property type="gene ID" value="PgR074X_g001"/>
</dbReference>
<proteinExistence type="predicted"/>